<dbReference type="EMBL" id="AVOT02002830">
    <property type="protein sequence ID" value="MBW0471676.1"/>
    <property type="molecule type" value="Genomic_DNA"/>
</dbReference>
<keyword evidence="3" id="KW-1185">Reference proteome</keyword>
<dbReference type="Proteomes" id="UP000765509">
    <property type="component" value="Unassembled WGS sequence"/>
</dbReference>
<reference evidence="2" key="1">
    <citation type="submission" date="2021-03" db="EMBL/GenBank/DDBJ databases">
        <title>Draft genome sequence of rust myrtle Austropuccinia psidii MF-1, a brazilian biotype.</title>
        <authorList>
            <person name="Quecine M.C."/>
            <person name="Pachon D.M.R."/>
            <person name="Bonatelli M.L."/>
            <person name="Correr F.H."/>
            <person name="Franceschini L.M."/>
            <person name="Leite T.F."/>
            <person name="Margarido G.R.A."/>
            <person name="Almeida C.A."/>
            <person name="Ferrarezi J.A."/>
            <person name="Labate C.A."/>
        </authorList>
    </citation>
    <scope>NUCLEOTIDE SEQUENCE</scope>
    <source>
        <strain evidence="2">MF-1</strain>
    </source>
</reference>
<feature type="region of interest" description="Disordered" evidence="1">
    <location>
        <begin position="24"/>
        <end position="59"/>
    </location>
</feature>
<comment type="caution">
    <text evidence="2">The sequence shown here is derived from an EMBL/GenBank/DDBJ whole genome shotgun (WGS) entry which is preliminary data.</text>
</comment>
<protein>
    <submittedName>
        <fullName evidence="2">Uncharacterized protein</fullName>
    </submittedName>
</protein>
<evidence type="ECO:0000256" key="1">
    <source>
        <dbReference type="SAM" id="MobiDB-lite"/>
    </source>
</evidence>
<proteinExistence type="predicted"/>
<accession>A0A9Q3BSR1</accession>
<organism evidence="2 3">
    <name type="scientific">Austropuccinia psidii MF-1</name>
    <dbReference type="NCBI Taxonomy" id="1389203"/>
    <lineage>
        <taxon>Eukaryota</taxon>
        <taxon>Fungi</taxon>
        <taxon>Dikarya</taxon>
        <taxon>Basidiomycota</taxon>
        <taxon>Pucciniomycotina</taxon>
        <taxon>Pucciniomycetes</taxon>
        <taxon>Pucciniales</taxon>
        <taxon>Sphaerophragmiaceae</taxon>
        <taxon>Austropuccinia</taxon>
    </lineage>
</organism>
<evidence type="ECO:0000313" key="3">
    <source>
        <dbReference type="Proteomes" id="UP000765509"/>
    </source>
</evidence>
<evidence type="ECO:0000313" key="2">
    <source>
        <dbReference type="EMBL" id="MBW0471676.1"/>
    </source>
</evidence>
<dbReference type="AlphaFoldDB" id="A0A9Q3BSR1"/>
<gene>
    <name evidence="2" type="ORF">O181_011391</name>
</gene>
<name>A0A9Q3BSR1_9BASI</name>
<sequence length="127" mass="13847">MSCFSHYSTNQIVLQFSSRNQDLVQAPHQGTSEIGTGEESEIPPPPSYHQLPNHPMRSPNRPHISCHLTIIGSQVPTNMKTGSQHLPQVTSGHSKHHKINLSGACIFQVKSFHSICQLMAPTAGSAT</sequence>